<feature type="region of interest" description="Disordered" evidence="1">
    <location>
        <begin position="18"/>
        <end position="76"/>
    </location>
</feature>
<gene>
    <name evidence="2" type="ORF">GCM10017655_15090</name>
</gene>
<keyword evidence="3" id="KW-1185">Reference proteome</keyword>
<feature type="compositionally biased region" description="Polar residues" evidence="1">
    <location>
        <begin position="48"/>
        <end position="59"/>
    </location>
</feature>
<feature type="compositionally biased region" description="Polar residues" evidence="1">
    <location>
        <begin position="131"/>
        <end position="142"/>
    </location>
</feature>
<dbReference type="AlphaFoldDB" id="A0A9W6K413"/>
<evidence type="ECO:0000313" key="2">
    <source>
        <dbReference type="EMBL" id="GLK88447.1"/>
    </source>
</evidence>
<evidence type="ECO:0000256" key="1">
    <source>
        <dbReference type="SAM" id="MobiDB-lite"/>
    </source>
</evidence>
<feature type="region of interest" description="Disordered" evidence="1">
    <location>
        <begin position="88"/>
        <end position="142"/>
    </location>
</feature>
<dbReference type="Proteomes" id="UP001143328">
    <property type="component" value="Unassembled WGS sequence"/>
</dbReference>
<accession>A0A9W6K413</accession>
<organism evidence="2 3">
    <name type="scientific">Pseudomonas turukhanskensis</name>
    <dbReference type="NCBI Taxonomy" id="1806536"/>
    <lineage>
        <taxon>Bacteria</taxon>
        <taxon>Pseudomonadati</taxon>
        <taxon>Pseudomonadota</taxon>
        <taxon>Gammaproteobacteria</taxon>
        <taxon>Pseudomonadales</taxon>
        <taxon>Pseudomonadaceae</taxon>
        <taxon>Pseudomonas</taxon>
    </lineage>
</organism>
<comment type="caution">
    <text evidence="2">The sequence shown here is derived from an EMBL/GenBank/DDBJ whole genome shotgun (WGS) entry which is preliminary data.</text>
</comment>
<reference evidence="2" key="1">
    <citation type="journal article" date="2014" name="Int. J. Syst. Evol. Microbiol.">
        <title>Complete genome sequence of Corynebacterium casei LMG S-19264T (=DSM 44701T), isolated from a smear-ripened cheese.</title>
        <authorList>
            <consortium name="US DOE Joint Genome Institute (JGI-PGF)"/>
            <person name="Walter F."/>
            <person name="Albersmeier A."/>
            <person name="Kalinowski J."/>
            <person name="Ruckert C."/>
        </authorList>
    </citation>
    <scope>NUCLEOTIDE SEQUENCE</scope>
    <source>
        <strain evidence="2">VKM B-2935</strain>
    </source>
</reference>
<proteinExistence type="predicted"/>
<dbReference type="EMBL" id="BSFN01000003">
    <property type="protein sequence ID" value="GLK88447.1"/>
    <property type="molecule type" value="Genomic_DNA"/>
</dbReference>
<sequence length="142" mass="14876">MQISSTSSALPLSTQVIKKAGDAAQDPASPVTPEQVNTAVDRGADRVTLSQQSADASQANRREAASEVYSNSSQQKQLDIYLAVATESDVDDQPTPLEVAREVSQQQPRPPLNPAGDYSDNSGLASPGQLPASSEPTISVRA</sequence>
<dbReference type="RefSeq" id="WP_271194662.1">
    <property type="nucleotide sequence ID" value="NZ_BSFN01000003.1"/>
</dbReference>
<evidence type="ECO:0000313" key="3">
    <source>
        <dbReference type="Proteomes" id="UP001143328"/>
    </source>
</evidence>
<name>A0A9W6K413_9PSED</name>
<protein>
    <submittedName>
        <fullName evidence="2">Uncharacterized protein</fullName>
    </submittedName>
</protein>
<reference evidence="2" key="2">
    <citation type="submission" date="2023-01" db="EMBL/GenBank/DDBJ databases">
        <authorList>
            <person name="Sun Q."/>
            <person name="Evtushenko L."/>
        </authorList>
    </citation>
    <scope>NUCLEOTIDE SEQUENCE</scope>
    <source>
        <strain evidence="2">VKM B-2935</strain>
    </source>
</reference>